<reference evidence="2" key="1">
    <citation type="submission" date="2016-10" db="EMBL/GenBank/DDBJ databases">
        <authorList>
            <person name="Varghese N."/>
            <person name="Submissions S."/>
        </authorList>
    </citation>
    <scope>NUCLEOTIDE SEQUENCE [LARGE SCALE GENOMIC DNA]</scope>
    <source>
        <strain evidence="2">DSM 19315</strain>
    </source>
</reference>
<gene>
    <name evidence="1" type="ORF">SAMN04487988_10581</name>
</gene>
<dbReference type="Gene3D" id="2.120.10.30">
    <property type="entry name" value="TolB, C-terminal domain"/>
    <property type="match status" value="1"/>
</dbReference>
<dbReference type="Proteomes" id="UP000199642">
    <property type="component" value="Unassembled WGS sequence"/>
</dbReference>
<evidence type="ECO:0000313" key="1">
    <source>
        <dbReference type="EMBL" id="SFG56580.1"/>
    </source>
</evidence>
<keyword evidence="2" id="KW-1185">Reference proteome</keyword>
<dbReference type="RefSeq" id="WP_177188441.1">
    <property type="nucleotide sequence ID" value="NZ_FOPC01000005.1"/>
</dbReference>
<evidence type="ECO:0008006" key="3">
    <source>
        <dbReference type="Google" id="ProtNLM"/>
    </source>
</evidence>
<dbReference type="AlphaFoldDB" id="A0A1I2SV60"/>
<dbReference type="STRING" id="435880.SAMN04487988_10581"/>
<protein>
    <recommendedName>
        <fullName evidence="3">6-bladed beta-propeller protein</fullName>
    </recommendedName>
</protein>
<sequence length="380" mass="43871">MKQYIFILFFILMVGCNPSGEKELNYTKIVQGLPSINDVVEFNNYFEISEIIPLETSDSSIIDYVYKVVADEYLFIKGGGAVYKFDRTGKFLSKIEKGIDGPNNFKNLTDIILLPEQNRIWIYDSNNRNILQFDYDFNFEIKHNLGFPLFGIERTKEQLLGSPGYMRSTDKPNSLLRFSGNNLATGYSFQESYLPFNEEKSKYLHINRSDYFSATNREGLNFVNSFNDSIYYIDKNGVPEVEYVIDFEDKKVLEEDLTNRGYSTIVDVFTFINSTDKSFNVGNIVQTNEYLIYRFFNSGKPFISIYNKTDNSLSSGQKIKLKLKDREFIFNVDEEMRIGSFGNGYGYISLPLEGGVLDQIEGFETIKEGDNPIIILFHEK</sequence>
<dbReference type="InterPro" id="IPR011042">
    <property type="entry name" value="6-blade_b-propeller_TolB-like"/>
</dbReference>
<name>A0A1I2SV60_9BACT</name>
<accession>A0A1I2SV60</accession>
<dbReference type="SUPFAM" id="SSF63829">
    <property type="entry name" value="Calcium-dependent phosphotriesterase"/>
    <property type="match status" value="1"/>
</dbReference>
<organism evidence="1 2">
    <name type="scientific">Algoriphagus hitonicola</name>
    <dbReference type="NCBI Taxonomy" id="435880"/>
    <lineage>
        <taxon>Bacteria</taxon>
        <taxon>Pseudomonadati</taxon>
        <taxon>Bacteroidota</taxon>
        <taxon>Cytophagia</taxon>
        <taxon>Cytophagales</taxon>
        <taxon>Cyclobacteriaceae</taxon>
        <taxon>Algoriphagus</taxon>
    </lineage>
</organism>
<dbReference type="Pfam" id="PF17170">
    <property type="entry name" value="DUF5128"/>
    <property type="match status" value="1"/>
</dbReference>
<evidence type="ECO:0000313" key="2">
    <source>
        <dbReference type="Proteomes" id="UP000199642"/>
    </source>
</evidence>
<dbReference type="PROSITE" id="PS51257">
    <property type="entry name" value="PROKAR_LIPOPROTEIN"/>
    <property type="match status" value="1"/>
</dbReference>
<proteinExistence type="predicted"/>
<dbReference type="EMBL" id="FOPC01000005">
    <property type="protein sequence ID" value="SFG56580.1"/>
    <property type="molecule type" value="Genomic_DNA"/>
</dbReference>